<dbReference type="InterPro" id="IPR005123">
    <property type="entry name" value="Oxoglu/Fe-dep_dioxygenase_dom"/>
</dbReference>
<dbReference type="PROSITE" id="PS51471">
    <property type="entry name" value="FE2OG_OXY"/>
    <property type="match status" value="1"/>
</dbReference>
<dbReference type="InterPro" id="IPR026992">
    <property type="entry name" value="DIOX_N"/>
</dbReference>
<dbReference type="InterPro" id="IPR027443">
    <property type="entry name" value="IPNS-like_sf"/>
</dbReference>
<keyword evidence="2" id="KW-0408">Iron</keyword>
<dbReference type="InterPro" id="IPR044861">
    <property type="entry name" value="IPNS-like_FE2OG_OXY"/>
</dbReference>
<dbReference type="PANTHER" id="PTHR47990">
    <property type="entry name" value="2-OXOGLUTARATE (2OG) AND FE(II)-DEPENDENT OXYGENASE SUPERFAMILY PROTEIN-RELATED"/>
    <property type="match status" value="1"/>
</dbReference>
<dbReference type="AlphaFoldDB" id="A0A6A6IDY1"/>
<evidence type="ECO:0000259" key="3">
    <source>
        <dbReference type="PROSITE" id="PS51471"/>
    </source>
</evidence>
<keyword evidence="2" id="KW-0479">Metal-binding</keyword>
<reference evidence="4" key="1">
    <citation type="journal article" date="2020" name="Stud. Mycol.">
        <title>101 Dothideomycetes genomes: a test case for predicting lifestyles and emergence of pathogens.</title>
        <authorList>
            <person name="Haridas S."/>
            <person name="Albert R."/>
            <person name="Binder M."/>
            <person name="Bloem J."/>
            <person name="Labutti K."/>
            <person name="Salamov A."/>
            <person name="Andreopoulos B."/>
            <person name="Baker S."/>
            <person name="Barry K."/>
            <person name="Bills G."/>
            <person name="Bluhm B."/>
            <person name="Cannon C."/>
            <person name="Castanera R."/>
            <person name="Culley D."/>
            <person name="Daum C."/>
            <person name="Ezra D."/>
            <person name="Gonzalez J."/>
            <person name="Henrissat B."/>
            <person name="Kuo A."/>
            <person name="Liang C."/>
            <person name="Lipzen A."/>
            <person name="Lutzoni F."/>
            <person name="Magnuson J."/>
            <person name="Mondo S."/>
            <person name="Nolan M."/>
            <person name="Ohm R."/>
            <person name="Pangilinan J."/>
            <person name="Park H.-J."/>
            <person name="Ramirez L."/>
            <person name="Alfaro M."/>
            <person name="Sun H."/>
            <person name="Tritt A."/>
            <person name="Yoshinaga Y."/>
            <person name="Zwiers L.-H."/>
            <person name="Turgeon B."/>
            <person name="Goodwin S."/>
            <person name="Spatafora J."/>
            <person name="Crous P."/>
            <person name="Grigoriev I."/>
        </authorList>
    </citation>
    <scope>NUCLEOTIDE SEQUENCE</scope>
    <source>
        <strain evidence="4">CBS 122368</strain>
    </source>
</reference>
<dbReference type="GO" id="GO:0016491">
    <property type="term" value="F:oxidoreductase activity"/>
    <property type="evidence" value="ECO:0007669"/>
    <property type="project" value="UniProtKB-KW"/>
</dbReference>
<proteinExistence type="inferred from homology"/>
<evidence type="ECO:0000313" key="4">
    <source>
        <dbReference type="EMBL" id="KAF2248417.1"/>
    </source>
</evidence>
<dbReference type="RefSeq" id="XP_033683421.1">
    <property type="nucleotide sequence ID" value="XM_033822219.1"/>
</dbReference>
<dbReference type="GeneID" id="54575549"/>
<evidence type="ECO:0000256" key="2">
    <source>
        <dbReference type="RuleBase" id="RU003682"/>
    </source>
</evidence>
<comment type="similarity">
    <text evidence="1 2">Belongs to the iron/ascorbate-dependent oxidoreductase family.</text>
</comment>
<organism evidence="4 5">
    <name type="scientific">Trematosphaeria pertusa</name>
    <dbReference type="NCBI Taxonomy" id="390896"/>
    <lineage>
        <taxon>Eukaryota</taxon>
        <taxon>Fungi</taxon>
        <taxon>Dikarya</taxon>
        <taxon>Ascomycota</taxon>
        <taxon>Pezizomycotina</taxon>
        <taxon>Dothideomycetes</taxon>
        <taxon>Pleosporomycetidae</taxon>
        <taxon>Pleosporales</taxon>
        <taxon>Massarineae</taxon>
        <taxon>Trematosphaeriaceae</taxon>
        <taxon>Trematosphaeria</taxon>
    </lineage>
</organism>
<dbReference type="Pfam" id="PF03171">
    <property type="entry name" value="2OG-FeII_Oxy"/>
    <property type="match status" value="1"/>
</dbReference>
<evidence type="ECO:0000256" key="1">
    <source>
        <dbReference type="ARBA" id="ARBA00008056"/>
    </source>
</evidence>
<gene>
    <name evidence="4" type="ORF">BU26DRAFT_333672</name>
</gene>
<dbReference type="SUPFAM" id="SSF51197">
    <property type="entry name" value="Clavaminate synthase-like"/>
    <property type="match status" value="1"/>
</dbReference>
<dbReference type="GO" id="GO:0046872">
    <property type="term" value="F:metal ion binding"/>
    <property type="evidence" value="ECO:0007669"/>
    <property type="project" value="UniProtKB-KW"/>
</dbReference>
<dbReference type="GO" id="GO:0044283">
    <property type="term" value="P:small molecule biosynthetic process"/>
    <property type="evidence" value="ECO:0007669"/>
    <property type="project" value="UniProtKB-ARBA"/>
</dbReference>
<dbReference type="Proteomes" id="UP000800094">
    <property type="component" value="Unassembled WGS sequence"/>
</dbReference>
<protein>
    <submittedName>
        <fullName evidence="4">Clavaminate synthase-like protein</fullName>
    </submittedName>
</protein>
<dbReference type="Gene3D" id="2.60.120.330">
    <property type="entry name" value="B-lactam Antibiotic, Isopenicillin N Synthase, Chain"/>
    <property type="match status" value="1"/>
</dbReference>
<dbReference type="InterPro" id="IPR050231">
    <property type="entry name" value="Iron_ascorbate_oxido_reductase"/>
</dbReference>
<sequence>MAERTGLPVLDLSMAQDPEQKATLLEQLHDALFNVGFLYIKNHGVPSQTISNLAALLPALFNQPAEAKASLTKLNSPHFLGYSGYAEETTLGEKDLREQFDLATELPVVYDPLASQTDTRRNFSKPYWHLRGPNQWPSEGYVRGFRKAFTEYHDALQELSYSFVHLVEEAFGIPVSTFDAFFPRPTSAHEGVHDEHVALRPQHRIKLVRYPPNPCNDTQQGVGAHKDSSGWLTFLYQVGKEEGLEVLDASGNWIAAPPVDDTFVVNFGNAFEAATEGAVKATVHRVKAPGPMSNPRYSIPFFQGLPLDLTVSEIRSYIPGTVRNLRQDRQQTTSNGDVSAFLDPRWDSLGESQLRKWIRSHEDVGRKFYGDITVAYYLQ</sequence>
<name>A0A6A6IDY1_9PLEO</name>
<feature type="domain" description="Fe2OG dioxygenase" evidence="3">
    <location>
        <begin position="201"/>
        <end position="305"/>
    </location>
</feature>
<accession>A0A6A6IDY1</accession>
<dbReference type="Pfam" id="PF14226">
    <property type="entry name" value="DIOX_N"/>
    <property type="match status" value="1"/>
</dbReference>
<keyword evidence="2" id="KW-0560">Oxidoreductase</keyword>
<keyword evidence="5" id="KW-1185">Reference proteome</keyword>
<evidence type="ECO:0000313" key="5">
    <source>
        <dbReference type="Proteomes" id="UP000800094"/>
    </source>
</evidence>
<dbReference type="OrthoDB" id="627829at2759"/>
<dbReference type="EMBL" id="ML987196">
    <property type="protein sequence ID" value="KAF2248417.1"/>
    <property type="molecule type" value="Genomic_DNA"/>
</dbReference>